<reference evidence="2" key="1">
    <citation type="journal article" date="2022" name="BMC Microbiol.">
        <title>Whole genome sequencing of Moraxella bovis strains from North America reveals two genotypes with different genetic determinants.</title>
        <authorList>
            <person name="Wynn E.L."/>
            <person name="Hille M.M."/>
            <person name="Loy J.D."/>
            <person name="Schuller G."/>
            <person name="Kuhn K.L."/>
            <person name="Dickey A.M."/>
            <person name="Bono J.L."/>
            <person name="Clawson M.L."/>
        </authorList>
    </citation>
    <scope>NUCLEOTIDE SEQUENCE</scope>
    <source>
        <strain evidence="2">SAM102599</strain>
    </source>
</reference>
<feature type="region of interest" description="Disordered" evidence="1">
    <location>
        <begin position="469"/>
        <end position="533"/>
    </location>
</feature>
<geneLocation type="plasmid" evidence="2 3">
    <name>unnamed1</name>
</geneLocation>
<keyword evidence="2" id="KW-0614">Plasmid</keyword>
<proteinExistence type="predicted"/>
<protein>
    <submittedName>
        <fullName evidence="2">Uncharacterized protein</fullName>
    </submittedName>
</protein>
<keyword evidence="3" id="KW-1185">Reference proteome</keyword>
<evidence type="ECO:0000313" key="3">
    <source>
        <dbReference type="Proteomes" id="UP001163632"/>
    </source>
</evidence>
<dbReference type="RefSeq" id="WP_264697337.1">
    <property type="nucleotide sequence ID" value="NZ_CP087831.1"/>
</dbReference>
<evidence type="ECO:0000313" key="2">
    <source>
        <dbReference type="EMBL" id="UZA04765.1"/>
    </source>
</evidence>
<feature type="region of interest" description="Disordered" evidence="1">
    <location>
        <begin position="599"/>
        <end position="622"/>
    </location>
</feature>
<name>A0ABY6MB11_MORBO</name>
<feature type="compositionally biased region" description="Low complexity" evidence="1">
    <location>
        <begin position="513"/>
        <end position="530"/>
    </location>
</feature>
<feature type="compositionally biased region" description="Polar residues" evidence="1">
    <location>
        <begin position="469"/>
        <end position="489"/>
    </location>
</feature>
<organism evidence="2 3">
    <name type="scientific">Moraxella bovis</name>
    <dbReference type="NCBI Taxonomy" id="476"/>
    <lineage>
        <taxon>Bacteria</taxon>
        <taxon>Pseudomonadati</taxon>
        <taxon>Pseudomonadota</taxon>
        <taxon>Gammaproteobacteria</taxon>
        <taxon>Moraxellales</taxon>
        <taxon>Moraxellaceae</taxon>
        <taxon>Moraxella</taxon>
    </lineage>
</organism>
<evidence type="ECO:0000256" key="1">
    <source>
        <dbReference type="SAM" id="MobiDB-lite"/>
    </source>
</evidence>
<dbReference type="EMBL" id="CP087831">
    <property type="protein sequence ID" value="UZA04765.1"/>
    <property type="molecule type" value="Genomic_DNA"/>
</dbReference>
<gene>
    <name evidence="2" type="ORF">LP092_15470</name>
</gene>
<sequence length="893" mass="100239">MTGFSGDKVDVFNKDMLNNALSLSDLRKIGSDMADYAQSLSPDEQNLFKNQMQTANQYYQDLAQGRFSPKVPLAEGSAVALVDDDKKDIVHAANFVAQVRHEEMRLDLIEDLKTAYALTSTLSSWPDDHKDKKIQDNLMMLASGNTQNATFDNENDQRLYETVASFDEVKNRINDKLSNFLGVQNVQIYDQDLDIVSAKHLSDDWIKTLSQNSVQTKQLHQTSLNTGFEEAYRAFNNTDKYDDIKTTQKPYVDKRTGTKHYDGKQTWAASNFLEYHSYELKDLQAKERGETTLPSQNKPFALKDETGSYISDENGNSLYIKIANKQSNLSYDDAKEIAKQTAIGTMEANKANNALLMNHIAKSLMVYQSSLNTQSIFEQGLNDSVSANREKEGGRQTYQPIDKQALDEKLQVMDEESKIAYLNGMELAKNIHKLNQNNHQIFGTQKIPAVEISILGAKSVQQSIQNLFSSTRRPQSQEQTVKNESSKVQAQDHHQNANDDKPSVHSTDSKIGQSSTPQNTTPNQSQTNSTHLPKEVKIQDIKNGMYQGGVIGATAFGILGGFVAAPAIGLSEGAKNGISKLFKGIQAIKSDIDNAQPQVPSMSQNGFDEQAPSEGIHSKTPDTEQEMPILGTLVDDKKHLVTENILAEPNNKNINDNLSSDFLEKIIRFDNKIQADKKIPFYSSNEIISNISYLTAIQDDKKVGISIQELFDIKKDIGEYGNKKKIENDSLFQALQAHNNIIDDLKKLSSKTELNPNDKEKFLDRIAKNFDIFEQSLTRDSDGVLKKDKNINAKNYETALIDGYLAQTLSDSLKHSFQEAQKQEIINIDELSKQKRNDNEEEANKSIYERLNGINEYVTKVFDKVKDFMQNIANKLGVGKNNENQVSNVEFSM</sequence>
<feature type="compositionally biased region" description="Basic and acidic residues" evidence="1">
    <location>
        <begin position="490"/>
        <end position="503"/>
    </location>
</feature>
<accession>A0ABY6MB11</accession>
<dbReference type="Proteomes" id="UP001163632">
    <property type="component" value="Plasmid unnamed1"/>
</dbReference>